<evidence type="ECO:0008006" key="4">
    <source>
        <dbReference type="Google" id="ProtNLM"/>
    </source>
</evidence>
<name>A0A1H5MQM1_9MICC</name>
<gene>
    <name evidence="2" type="ORF">SAMN04489740_3070</name>
</gene>
<dbReference type="AlphaFoldDB" id="A0A1H5MQM1"/>
<dbReference type="RefSeq" id="WP_083360804.1">
    <property type="nucleotide sequence ID" value="NZ_FNTV01000001.1"/>
</dbReference>
<organism evidence="2 3">
    <name type="scientific">Arthrobacter alpinus</name>
    <dbReference type="NCBI Taxonomy" id="656366"/>
    <lineage>
        <taxon>Bacteria</taxon>
        <taxon>Bacillati</taxon>
        <taxon>Actinomycetota</taxon>
        <taxon>Actinomycetes</taxon>
        <taxon>Micrococcales</taxon>
        <taxon>Micrococcaceae</taxon>
        <taxon>Arthrobacter</taxon>
    </lineage>
</organism>
<protein>
    <recommendedName>
        <fullName evidence="4">DUF4878 domain-containing protein</fullName>
    </recommendedName>
</protein>
<keyword evidence="1" id="KW-0812">Transmembrane</keyword>
<keyword evidence="1" id="KW-0472">Membrane</keyword>
<keyword evidence="1" id="KW-1133">Transmembrane helix</keyword>
<evidence type="ECO:0000313" key="3">
    <source>
        <dbReference type="Proteomes" id="UP000182725"/>
    </source>
</evidence>
<sequence length="349" mass="36633">MRSDVAPPIQATEPQAGTVDGVNNGTQIIKIAAAWLMIFMLGIAAAIVTITLVNKEEFGPKSTVSSYLDALKDGNGAKAMGLLHAEKPGANAAALDGKALALSQEKLSDVKIADPTDAPDGQKNVTVSYTLDGTPLSTDFRLTPGSKRWLFFDSWDMVPSKLPTITASVVNANQASINGAAANMPDGKNSFAVFYPGSYELEYRSALFAAPPVTRNVSGPAQPIPAVGLATGPTSDLLAQVDSTIHKYLDECAKQAVLMPTGCPMSAATNNRVTSDVTWSVLEYPAITISPFGGQWILAPLSVKAEVSYEEQDLFTGIVAKAKNAEDFGFTAKLAISGTTVSVTPVVSY</sequence>
<evidence type="ECO:0000313" key="2">
    <source>
        <dbReference type="EMBL" id="SEE91440.1"/>
    </source>
</evidence>
<accession>A0A1H5MQM1</accession>
<dbReference type="Proteomes" id="UP000182725">
    <property type="component" value="Unassembled WGS sequence"/>
</dbReference>
<evidence type="ECO:0000256" key="1">
    <source>
        <dbReference type="SAM" id="Phobius"/>
    </source>
</evidence>
<proteinExistence type="predicted"/>
<reference evidence="2 3" key="1">
    <citation type="submission" date="2016-10" db="EMBL/GenBank/DDBJ databases">
        <authorList>
            <person name="de Groot N.N."/>
        </authorList>
    </citation>
    <scope>NUCLEOTIDE SEQUENCE [LARGE SCALE GENOMIC DNA]</scope>
    <source>
        <strain evidence="2 3">DSM 22274</strain>
    </source>
</reference>
<dbReference type="EMBL" id="FNTV01000001">
    <property type="protein sequence ID" value="SEE91440.1"/>
    <property type="molecule type" value="Genomic_DNA"/>
</dbReference>
<feature type="transmembrane region" description="Helical" evidence="1">
    <location>
        <begin position="32"/>
        <end position="53"/>
    </location>
</feature>